<dbReference type="EMBL" id="OX365925">
    <property type="protein sequence ID" value="CAI4050117.1"/>
    <property type="molecule type" value="Genomic_DNA"/>
</dbReference>
<organism evidence="1 2">
    <name type="scientific">Saccharomyces uvarum</name>
    <name type="common">Yeast</name>
    <name type="synonym">Saccharomyces bayanus var. uvarum</name>
    <dbReference type="NCBI Taxonomy" id="230603"/>
    <lineage>
        <taxon>Eukaryota</taxon>
        <taxon>Fungi</taxon>
        <taxon>Dikarya</taxon>
        <taxon>Ascomycota</taxon>
        <taxon>Saccharomycotina</taxon>
        <taxon>Saccharomycetes</taxon>
        <taxon>Saccharomycetales</taxon>
        <taxon>Saccharomycetaceae</taxon>
        <taxon>Saccharomyces</taxon>
    </lineage>
</organism>
<proteinExistence type="predicted"/>
<evidence type="ECO:0000313" key="1">
    <source>
        <dbReference type="EMBL" id="CAI4050117.1"/>
    </source>
</evidence>
<protein>
    <submittedName>
        <fullName evidence="1">Uncharacterized protein</fullName>
    </submittedName>
</protein>
<sequence>MSEKQRQLKLQKIYKQKYIGLGDENTTREEWQKNVRIDTLNSLQAHSASLEYVSLSRGDLSLRDTRMHLLKSMSPGYKDYLEGDK</sequence>
<name>A0AA35J5Z6_SACUV</name>
<evidence type="ECO:0000313" key="2">
    <source>
        <dbReference type="Proteomes" id="UP001162090"/>
    </source>
</evidence>
<accession>A0AA35J5Z6</accession>
<dbReference type="Pfam" id="PF07189">
    <property type="entry name" value="SF3b10"/>
    <property type="match status" value="1"/>
</dbReference>
<gene>
    <name evidence="1" type="primary">SUVC14G1820</name>
    <name evidence="1" type="ORF">SUVC_14G1820</name>
</gene>
<dbReference type="AlphaFoldDB" id="A0AA35J5Z6"/>
<dbReference type="InterPro" id="IPR009846">
    <property type="entry name" value="SF3b5/RDS3-10"/>
</dbReference>
<reference evidence="1" key="1">
    <citation type="submission" date="2022-10" db="EMBL/GenBank/DDBJ databases">
        <authorList>
            <person name="Byrne P K."/>
        </authorList>
    </citation>
    <scope>NUCLEOTIDE SEQUENCE</scope>
    <source>
        <strain evidence="1">CBS7001</strain>
    </source>
</reference>
<dbReference type="Proteomes" id="UP001162090">
    <property type="component" value="Chromosome 14"/>
</dbReference>